<dbReference type="InterPro" id="IPR047650">
    <property type="entry name" value="Transpos_IS110"/>
</dbReference>
<proteinExistence type="predicted"/>
<dbReference type="GO" id="GO:0004803">
    <property type="term" value="F:transposase activity"/>
    <property type="evidence" value="ECO:0007669"/>
    <property type="project" value="InterPro"/>
</dbReference>
<dbReference type="PANTHER" id="PTHR33055:SF3">
    <property type="entry name" value="PUTATIVE TRANSPOSASE FOR IS117-RELATED"/>
    <property type="match status" value="1"/>
</dbReference>
<organism evidence="2 3">
    <name type="scientific">Marinimicrococcus flavescens</name>
    <dbReference type="NCBI Taxonomy" id="3031815"/>
    <lineage>
        <taxon>Bacteria</taxon>
        <taxon>Pseudomonadati</taxon>
        <taxon>Pseudomonadota</taxon>
        <taxon>Alphaproteobacteria</taxon>
        <taxon>Geminicoccales</taxon>
        <taxon>Geminicoccaceae</taxon>
        <taxon>Marinimicrococcus</taxon>
    </lineage>
</organism>
<name>A0AAP3XPE5_9PROT</name>
<gene>
    <name evidence="2" type="ORF">PZ740_01360</name>
</gene>
<evidence type="ECO:0000313" key="2">
    <source>
        <dbReference type="EMBL" id="MDF1585029.1"/>
    </source>
</evidence>
<feature type="non-terminal residue" evidence="2">
    <location>
        <position position="1"/>
    </location>
</feature>
<dbReference type="GO" id="GO:0003677">
    <property type="term" value="F:DNA binding"/>
    <property type="evidence" value="ECO:0007669"/>
    <property type="project" value="InterPro"/>
</dbReference>
<dbReference type="AlphaFoldDB" id="A0AAP3XPE5"/>
<sequence>LAKRAHEIIVDELANKPEFASLVESLLAMRADVVERIAELDTKLRARAKTTPVCRRCMTVPGVGPITALAVWAGIDDAGRFARSQNVGAYFGLTPRRYASGEVDRSGRITKRGDGTVRTLLYEAANVLLLKISRTSSLREWGLAIAQRSGFKKAKVAVARKLAVLLHRLWRDGTEFRWNTAPVAA</sequence>
<evidence type="ECO:0000313" key="3">
    <source>
        <dbReference type="Proteomes" id="UP001301140"/>
    </source>
</evidence>
<keyword evidence="3" id="KW-1185">Reference proteome</keyword>
<dbReference type="RefSeq" id="WP_327787438.1">
    <property type="nucleotide sequence ID" value="NZ_JARGEQ010000007.1"/>
</dbReference>
<accession>A0AAP3XPE5</accession>
<dbReference type="Proteomes" id="UP001301140">
    <property type="component" value="Unassembled WGS sequence"/>
</dbReference>
<feature type="domain" description="Transposase IS116/IS110/IS902 C-terminal" evidence="1">
    <location>
        <begin position="55"/>
        <end position="129"/>
    </location>
</feature>
<comment type="caution">
    <text evidence="2">The sequence shown here is derived from an EMBL/GenBank/DDBJ whole genome shotgun (WGS) entry which is preliminary data.</text>
</comment>
<dbReference type="Pfam" id="PF02371">
    <property type="entry name" value="Transposase_20"/>
    <property type="match status" value="1"/>
</dbReference>
<dbReference type="PANTHER" id="PTHR33055">
    <property type="entry name" value="TRANSPOSASE FOR INSERTION SEQUENCE ELEMENT IS1111A"/>
    <property type="match status" value="1"/>
</dbReference>
<dbReference type="GO" id="GO:0006313">
    <property type="term" value="P:DNA transposition"/>
    <property type="evidence" value="ECO:0007669"/>
    <property type="project" value="InterPro"/>
</dbReference>
<dbReference type="InterPro" id="IPR003346">
    <property type="entry name" value="Transposase_20"/>
</dbReference>
<dbReference type="EMBL" id="JARGEQ010000007">
    <property type="protein sequence ID" value="MDF1585029.1"/>
    <property type="molecule type" value="Genomic_DNA"/>
</dbReference>
<reference evidence="2 3" key="1">
    <citation type="submission" date="2023-03" db="EMBL/GenBank/DDBJ databases">
        <title>YIM 152171 draft genome.</title>
        <authorList>
            <person name="Yang Z."/>
        </authorList>
    </citation>
    <scope>NUCLEOTIDE SEQUENCE [LARGE SCALE GENOMIC DNA]</scope>
    <source>
        <strain evidence="2 3">YIM 152171</strain>
    </source>
</reference>
<dbReference type="NCBIfam" id="NF033542">
    <property type="entry name" value="transpos_IS110"/>
    <property type="match status" value="1"/>
</dbReference>
<protein>
    <submittedName>
        <fullName evidence="2">IS110 family transposase</fullName>
    </submittedName>
</protein>
<evidence type="ECO:0000259" key="1">
    <source>
        <dbReference type="Pfam" id="PF02371"/>
    </source>
</evidence>